<comment type="caution">
    <text evidence="2">The sequence shown here is derived from an EMBL/GenBank/DDBJ whole genome shotgun (WGS) entry which is preliminary data.</text>
</comment>
<feature type="compositionally biased region" description="Basic and acidic residues" evidence="1">
    <location>
        <begin position="71"/>
        <end position="101"/>
    </location>
</feature>
<accession>A0AAV9DI33</accession>
<evidence type="ECO:0000256" key="1">
    <source>
        <dbReference type="SAM" id="MobiDB-lite"/>
    </source>
</evidence>
<keyword evidence="3" id="KW-1185">Reference proteome</keyword>
<feature type="compositionally biased region" description="Polar residues" evidence="1">
    <location>
        <begin position="38"/>
        <end position="57"/>
    </location>
</feature>
<evidence type="ECO:0000313" key="2">
    <source>
        <dbReference type="EMBL" id="KAK1300570.1"/>
    </source>
</evidence>
<proteinExistence type="predicted"/>
<dbReference type="EMBL" id="JAUJYO010000013">
    <property type="protein sequence ID" value="KAK1300570.1"/>
    <property type="molecule type" value="Genomic_DNA"/>
</dbReference>
<dbReference type="AlphaFoldDB" id="A0AAV9DI33"/>
<dbReference type="Proteomes" id="UP001180020">
    <property type="component" value="Unassembled WGS sequence"/>
</dbReference>
<gene>
    <name evidence="2" type="ORF">QJS10_CPB13g01527</name>
</gene>
<name>A0AAV9DI33_ACOCL</name>
<organism evidence="2 3">
    <name type="scientific">Acorus calamus</name>
    <name type="common">Sweet flag</name>
    <dbReference type="NCBI Taxonomy" id="4465"/>
    <lineage>
        <taxon>Eukaryota</taxon>
        <taxon>Viridiplantae</taxon>
        <taxon>Streptophyta</taxon>
        <taxon>Embryophyta</taxon>
        <taxon>Tracheophyta</taxon>
        <taxon>Spermatophyta</taxon>
        <taxon>Magnoliopsida</taxon>
        <taxon>Liliopsida</taxon>
        <taxon>Acoraceae</taxon>
        <taxon>Acorus</taxon>
    </lineage>
</organism>
<feature type="region of interest" description="Disordered" evidence="1">
    <location>
        <begin position="1"/>
        <end position="112"/>
    </location>
</feature>
<reference evidence="2" key="2">
    <citation type="submission" date="2023-06" db="EMBL/GenBank/DDBJ databases">
        <authorList>
            <person name="Ma L."/>
            <person name="Liu K.-W."/>
            <person name="Li Z."/>
            <person name="Hsiao Y.-Y."/>
            <person name="Qi Y."/>
            <person name="Fu T."/>
            <person name="Tang G."/>
            <person name="Zhang D."/>
            <person name="Sun W.-H."/>
            <person name="Liu D.-K."/>
            <person name="Li Y."/>
            <person name="Chen G.-Z."/>
            <person name="Liu X.-D."/>
            <person name="Liao X.-Y."/>
            <person name="Jiang Y.-T."/>
            <person name="Yu X."/>
            <person name="Hao Y."/>
            <person name="Huang J."/>
            <person name="Zhao X.-W."/>
            <person name="Ke S."/>
            <person name="Chen Y.-Y."/>
            <person name="Wu W.-L."/>
            <person name="Hsu J.-L."/>
            <person name="Lin Y.-F."/>
            <person name="Huang M.-D."/>
            <person name="Li C.-Y."/>
            <person name="Huang L."/>
            <person name="Wang Z.-W."/>
            <person name="Zhao X."/>
            <person name="Zhong W.-Y."/>
            <person name="Peng D.-H."/>
            <person name="Ahmad S."/>
            <person name="Lan S."/>
            <person name="Zhang J.-S."/>
            <person name="Tsai W.-C."/>
            <person name="Van De Peer Y."/>
            <person name="Liu Z.-J."/>
        </authorList>
    </citation>
    <scope>NUCLEOTIDE SEQUENCE</scope>
    <source>
        <strain evidence="2">CP</strain>
        <tissue evidence="2">Leaves</tissue>
    </source>
</reference>
<feature type="compositionally biased region" description="Low complexity" evidence="1">
    <location>
        <begin position="1"/>
        <end position="24"/>
    </location>
</feature>
<sequence length="112" mass="11828">MPTTRTAPSRITSIISSSSSSASPSPTPTPLVPSPASWSSISLTSTPLKDLHSSSLTEMLREYESTSEGTSPREPRPSDQDPKPEAVSRREVSRGDDRGGEDNSEGTPSGVK</sequence>
<reference evidence="2" key="1">
    <citation type="journal article" date="2023" name="Nat. Commun.">
        <title>Diploid and tetraploid genomes of Acorus and the evolution of monocots.</title>
        <authorList>
            <person name="Ma L."/>
            <person name="Liu K.W."/>
            <person name="Li Z."/>
            <person name="Hsiao Y.Y."/>
            <person name="Qi Y."/>
            <person name="Fu T."/>
            <person name="Tang G.D."/>
            <person name="Zhang D."/>
            <person name="Sun W.H."/>
            <person name="Liu D.K."/>
            <person name="Li Y."/>
            <person name="Chen G.Z."/>
            <person name="Liu X.D."/>
            <person name="Liao X.Y."/>
            <person name="Jiang Y.T."/>
            <person name="Yu X."/>
            <person name="Hao Y."/>
            <person name="Huang J."/>
            <person name="Zhao X.W."/>
            <person name="Ke S."/>
            <person name="Chen Y.Y."/>
            <person name="Wu W.L."/>
            <person name="Hsu J.L."/>
            <person name="Lin Y.F."/>
            <person name="Huang M.D."/>
            <person name="Li C.Y."/>
            <person name="Huang L."/>
            <person name="Wang Z.W."/>
            <person name="Zhao X."/>
            <person name="Zhong W.Y."/>
            <person name="Peng D.H."/>
            <person name="Ahmad S."/>
            <person name="Lan S."/>
            <person name="Zhang J.S."/>
            <person name="Tsai W.C."/>
            <person name="Van de Peer Y."/>
            <person name="Liu Z.J."/>
        </authorList>
    </citation>
    <scope>NUCLEOTIDE SEQUENCE</scope>
    <source>
        <strain evidence="2">CP</strain>
    </source>
</reference>
<evidence type="ECO:0000313" key="3">
    <source>
        <dbReference type="Proteomes" id="UP001180020"/>
    </source>
</evidence>
<protein>
    <submittedName>
        <fullName evidence="2">Uncharacterized protein</fullName>
    </submittedName>
</protein>